<protein>
    <submittedName>
        <fullName evidence="11">Sigma-54-dependent transcriptional regulator</fullName>
    </submittedName>
</protein>
<dbReference type="Gene3D" id="1.10.10.60">
    <property type="entry name" value="Homeodomain-like"/>
    <property type="match status" value="1"/>
</dbReference>
<dbReference type="SMART" id="SM00382">
    <property type="entry name" value="AAA"/>
    <property type="match status" value="1"/>
</dbReference>
<dbReference type="PROSITE" id="PS00675">
    <property type="entry name" value="SIGMA54_INTERACT_1"/>
    <property type="match status" value="1"/>
</dbReference>
<keyword evidence="1" id="KW-0547">Nucleotide-binding</keyword>
<dbReference type="Proteomes" id="UP001596516">
    <property type="component" value="Unassembled WGS sequence"/>
</dbReference>
<name>A0ABW2UHD5_9RHOB</name>
<dbReference type="SUPFAM" id="SSF46689">
    <property type="entry name" value="Homeodomain-like"/>
    <property type="match status" value="1"/>
</dbReference>
<dbReference type="Pfam" id="PF02954">
    <property type="entry name" value="HTH_8"/>
    <property type="match status" value="1"/>
</dbReference>
<dbReference type="InterPro" id="IPR025944">
    <property type="entry name" value="Sigma_54_int_dom_CS"/>
</dbReference>
<dbReference type="InterPro" id="IPR027417">
    <property type="entry name" value="P-loop_NTPase"/>
</dbReference>
<evidence type="ECO:0000313" key="12">
    <source>
        <dbReference type="Proteomes" id="UP001596516"/>
    </source>
</evidence>
<dbReference type="InterPro" id="IPR011006">
    <property type="entry name" value="CheY-like_superfamily"/>
</dbReference>
<dbReference type="Pfam" id="PF00072">
    <property type="entry name" value="Response_reg"/>
    <property type="match status" value="1"/>
</dbReference>
<dbReference type="InterPro" id="IPR002078">
    <property type="entry name" value="Sigma_54_int"/>
</dbReference>
<dbReference type="PROSITE" id="PS50110">
    <property type="entry name" value="RESPONSE_REGULATORY"/>
    <property type="match status" value="1"/>
</dbReference>
<evidence type="ECO:0000256" key="5">
    <source>
        <dbReference type="ARBA" id="ARBA00023125"/>
    </source>
</evidence>
<evidence type="ECO:0000256" key="2">
    <source>
        <dbReference type="ARBA" id="ARBA00022840"/>
    </source>
</evidence>
<keyword evidence="4" id="KW-0805">Transcription regulation</keyword>
<dbReference type="PROSITE" id="PS00688">
    <property type="entry name" value="SIGMA54_INTERACT_3"/>
    <property type="match status" value="1"/>
</dbReference>
<dbReference type="InterPro" id="IPR009057">
    <property type="entry name" value="Homeodomain-like_sf"/>
</dbReference>
<feature type="domain" description="Response regulatory" evidence="10">
    <location>
        <begin position="5"/>
        <end position="119"/>
    </location>
</feature>
<comment type="caution">
    <text evidence="11">The sequence shown here is derived from an EMBL/GenBank/DDBJ whole genome shotgun (WGS) entry which is preliminary data.</text>
</comment>
<dbReference type="CDD" id="cd17549">
    <property type="entry name" value="REC_DctD-like"/>
    <property type="match status" value="1"/>
</dbReference>
<evidence type="ECO:0000313" key="11">
    <source>
        <dbReference type="EMBL" id="MFC7704087.1"/>
    </source>
</evidence>
<dbReference type="Pfam" id="PF25601">
    <property type="entry name" value="AAA_lid_14"/>
    <property type="match status" value="1"/>
</dbReference>
<dbReference type="InterPro" id="IPR003593">
    <property type="entry name" value="AAA+_ATPase"/>
</dbReference>
<keyword evidence="7" id="KW-0804">Transcription</keyword>
<evidence type="ECO:0000256" key="3">
    <source>
        <dbReference type="ARBA" id="ARBA00023012"/>
    </source>
</evidence>
<reference evidence="12" key="1">
    <citation type="journal article" date="2019" name="Int. J. Syst. Evol. Microbiol.">
        <title>The Global Catalogue of Microorganisms (GCM) 10K type strain sequencing project: providing services to taxonomists for standard genome sequencing and annotation.</title>
        <authorList>
            <consortium name="The Broad Institute Genomics Platform"/>
            <consortium name="The Broad Institute Genome Sequencing Center for Infectious Disease"/>
            <person name="Wu L."/>
            <person name="Ma J."/>
        </authorList>
    </citation>
    <scope>NUCLEOTIDE SEQUENCE [LARGE SCALE GENOMIC DNA]</scope>
    <source>
        <strain evidence="12">CGMCC 1.12750</strain>
    </source>
</reference>
<dbReference type="InterPro" id="IPR002197">
    <property type="entry name" value="HTH_Fis"/>
</dbReference>
<evidence type="ECO:0000259" key="10">
    <source>
        <dbReference type="PROSITE" id="PS50110"/>
    </source>
</evidence>
<dbReference type="SUPFAM" id="SSF52540">
    <property type="entry name" value="P-loop containing nucleoside triphosphate hydrolases"/>
    <property type="match status" value="1"/>
</dbReference>
<dbReference type="InterPro" id="IPR025662">
    <property type="entry name" value="Sigma_54_int_dom_ATP-bd_1"/>
</dbReference>
<proteinExistence type="predicted"/>
<dbReference type="RefSeq" id="WP_377401664.1">
    <property type="nucleotide sequence ID" value="NZ_JBHTFQ010000003.1"/>
</dbReference>
<sequence>MSPGKILLVDDEPDLRESTAQALDLAGFQVETFAAAEPVLDLVGFGFRGIVITDIRMPGLDGLSLMNRIHDMDAEIPVILVTGHGDVQLAVKAMREGAYDFVEKPFSGSQLGEIATRALDYRRLVLENRVLRAAAGQIDDLEQRLVGRSPTMIDLRRRLRTVGPADADVLIVGETGAGKEVVARALHDLSPRATKPFVAINCAALPATLIESELFGHEAGAFPGAMRARYGKFEHAQGGTILLDEIGSMPIDVQGKLLRVIQDRMIHRLGANEARPLDVRFIATSRTPLEDEVAAGRFRADLLYRLNVVTLQVPPVSARREDIPLLFLKLVAEAAARHRRDPVNVPPQVLAAIAARDWPGNVRELRNAADRFALGIGLQLHDVAGDTAPARLSDRVAEFERSALVSALIAHGGRLKPVYESLGLSRKTLYEKMQKYGIDKAQYGGGSDPDDD</sequence>
<evidence type="ECO:0000256" key="8">
    <source>
        <dbReference type="PROSITE-ProRule" id="PRU00169"/>
    </source>
</evidence>
<accession>A0ABW2UHD5</accession>
<dbReference type="PANTHER" id="PTHR32071">
    <property type="entry name" value="TRANSCRIPTIONAL REGULATORY PROTEIN"/>
    <property type="match status" value="1"/>
</dbReference>
<dbReference type="InterPro" id="IPR001789">
    <property type="entry name" value="Sig_transdc_resp-reg_receiver"/>
</dbReference>
<dbReference type="Gene3D" id="3.40.50.300">
    <property type="entry name" value="P-loop containing nucleotide triphosphate hydrolases"/>
    <property type="match status" value="1"/>
</dbReference>
<keyword evidence="8" id="KW-0597">Phosphoprotein</keyword>
<keyword evidence="3" id="KW-0902">Two-component regulatory system</keyword>
<dbReference type="CDD" id="cd00009">
    <property type="entry name" value="AAA"/>
    <property type="match status" value="1"/>
</dbReference>
<keyword evidence="2" id="KW-0067">ATP-binding</keyword>
<evidence type="ECO:0000256" key="4">
    <source>
        <dbReference type="ARBA" id="ARBA00023015"/>
    </source>
</evidence>
<gene>
    <name evidence="11" type="ORF">ACFQXB_07765</name>
</gene>
<keyword evidence="5" id="KW-0238">DNA-binding</keyword>
<dbReference type="Gene3D" id="3.40.50.2300">
    <property type="match status" value="1"/>
</dbReference>
<dbReference type="InterPro" id="IPR058031">
    <property type="entry name" value="AAA_lid_NorR"/>
</dbReference>
<evidence type="ECO:0000259" key="9">
    <source>
        <dbReference type="PROSITE" id="PS50045"/>
    </source>
</evidence>
<feature type="domain" description="Sigma-54 factor interaction" evidence="9">
    <location>
        <begin position="145"/>
        <end position="374"/>
    </location>
</feature>
<feature type="modified residue" description="4-aspartylphosphate" evidence="8">
    <location>
        <position position="54"/>
    </location>
</feature>
<organism evidence="11 12">
    <name type="scientific">Plastorhodobacter daqingensis</name>
    <dbReference type="NCBI Taxonomy" id="1387281"/>
    <lineage>
        <taxon>Bacteria</taxon>
        <taxon>Pseudomonadati</taxon>
        <taxon>Pseudomonadota</taxon>
        <taxon>Alphaproteobacteria</taxon>
        <taxon>Rhodobacterales</taxon>
        <taxon>Paracoccaceae</taxon>
        <taxon>Plastorhodobacter</taxon>
    </lineage>
</organism>
<evidence type="ECO:0000256" key="7">
    <source>
        <dbReference type="ARBA" id="ARBA00023163"/>
    </source>
</evidence>
<dbReference type="InterPro" id="IPR025943">
    <property type="entry name" value="Sigma_54_int_dom_ATP-bd_2"/>
</dbReference>
<dbReference type="EMBL" id="JBHTFQ010000003">
    <property type="protein sequence ID" value="MFC7704087.1"/>
    <property type="molecule type" value="Genomic_DNA"/>
</dbReference>
<evidence type="ECO:0000256" key="1">
    <source>
        <dbReference type="ARBA" id="ARBA00022741"/>
    </source>
</evidence>
<dbReference type="PROSITE" id="PS50045">
    <property type="entry name" value="SIGMA54_INTERACT_4"/>
    <property type="match status" value="1"/>
</dbReference>
<keyword evidence="6" id="KW-0010">Activator</keyword>
<dbReference type="Gene3D" id="1.10.8.60">
    <property type="match status" value="1"/>
</dbReference>
<dbReference type="PROSITE" id="PS00676">
    <property type="entry name" value="SIGMA54_INTERACT_2"/>
    <property type="match status" value="1"/>
</dbReference>
<keyword evidence="12" id="KW-1185">Reference proteome</keyword>
<dbReference type="SUPFAM" id="SSF52172">
    <property type="entry name" value="CheY-like"/>
    <property type="match status" value="1"/>
</dbReference>
<evidence type="ECO:0000256" key="6">
    <source>
        <dbReference type="ARBA" id="ARBA00023159"/>
    </source>
</evidence>
<dbReference type="PANTHER" id="PTHR32071:SF57">
    <property type="entry name" value="C4-DICARBOXYLATE TRANSPORT TRANSCRIPTIONAL REGULATORY PROTEIN DCTD"/>
    <property type="match status" value="1"/>
</dbReference>
<dbReference type="SMART" id="SM00448">
    <property type="entry name" value="REC"/>
    <property type="match status" value="1"/>
</dbReference>
<dbReference type="Pfam" id="PF00158">
    <property type="entry name" value="Sigma54_activat"/>
    <property type="match status" value="1"/>
</dbReference>